<reference evidence="1 2" key="1">
    <citation type="journal article" date="2017" name="Gigascience">
        <title>Draft genome of the honey bee ectoparasitic mite, Tropilaelaps mercedesae, is shaped by the parasitic life history.</title>
        <authorList>
            <person name="Dong X."/>
            <person name="Armstrong S.D."/>
            <person name="Xia D."/>
            <person name="Makepeace B.L."/>
            <person name="Darby A.C."/>
            <person name="Kadowaki T."/>
        </authorList>
    </citation>
    <scope>NUCLEOTIDE SEQUENCE [LARGE SCALE GENOMIC DNA]</scope>
    <source>
        <strain evidence="1">Wuxi-XJTLU</strain>
    </source>
</reference>
<feature type="non-terminal residue" evidence="1">
    <location>
        <position position="50"/>
    </location>
</feature>
<name>A0A1V9X5A8_9ACAR</name>
<dbReference type="PROSITE" id="PS51257">
    <property type="entry name" value="PROKAR_LIPOPROTEIN"/>
    <property type="match status" value="1"/>
</dbReference>
<evidence type="ECO:0000313" key="1">
    <source>
        <dbReference type="EMBL" id="OQR68779.1"/>
    </source>
</evidence>
<comment type="caution">
    <text evidence="1">The sequence shown here is derived from an EMBL/GenBank/DDBJ whole genome shotgun (WGS) entry which is preliminary data.</text>
</comment>
<evidence type="ECO:0000313" key="2">
    <source>
        <dbReference type="Proteomes" id="UP000192247"/>
    </source>
</evidence>
<dbReference type="EMBL" id="MNPL01023332">
    <property type="protein sequence ID" value="OQR68779.1"/>
    <property type="molecule type" value="Genomic_DNA"/>
</dbReference>
<dbReference type="Proteomes" id="UP000192247">
    <property type="component" value="Unassembled WGS sequence"/>
</dbReference>
<protein>
    <submittedName>
        <fullName evidence="1">Uncharacterized protein</fullName>
    </submittedName>
</protein>
<accession>A0A1V9X5A8</accession>
<gene>
    <name evidence="1" type="ORF">BIW11_12683</name>
</gene>
<dbReference type="AlphaFoldDB" id="A0A1V9X5A8"/>
<sequence>MSAVQKWKPLWLSIDKLEPYVDIPGTNSGASGCYDRSSGVRPQRKCFLHF</sequence>
<organism evidence="1 2">
    <name type="scientific">Tropilaelaps mercedesae</name>
    <dbReference type="NCBI Taxonomy" id="418985"/>
    <lineage>
        <taxon>Eukaryota</taxon>
        <taxon>Metazoa</taxon>
        <taxon>Ecdysozoa</taxon>
        <taxon>Arthropoda</taxon>
        <taxon>Chelicerata</taxon>
        <taxon>Arachnida</taxon>
        <taxon>Acari</taxon>
        <taxon>Parasitiformes</taxon>
        <taxon>Mesostigmata</taxon>
        <taxon>Gamasina</taxon>
        <taxon>Dermanyssoidea</taxon>
        <taxon>Laelapidae</taxon>
        <taxon>Tropilaelaps</taxon>
    </lineage>
</organism>
<keyword evidence="2" id="KW-1185">Reference proteome</keyword>
<dbReference type="InParanoid" id="A0A1V9X5A8"/>
<proteinExistence type="predicted"/>